<evidence type="ECO:0000256" key="4">
    <source>
        <dbReference type="ARBA" id="ARBA00023315"/>
    </source>
</evidence>
<reference evidence="9" key="1">
    <citation type="submission" date="2023-07" db="EMBL/GenBank/DDBJ databases">
        <authorList>
            <consortium name="AG Swart"/>
            <person name="Singh M."/>
            <person name="Singh A."/>
            <person name="Seah K."/>
            <person name="Emmerich C."/>
        </authorList>
    </citation>
    <scope>NUCLEOTIDE SEQUENCE</scope>
    <source>
        <strain evidence="9">DP1</strain>
    </source>
</reference>
<dbReference type="InterPro" id="IPR016181">
    <property type="entry name" value="Acyl_CoA_acyltransferase"/>
</dbReference>
<proteinExistence type="inferred from homology"/>
<comment type="similarity">
    <text evidence="1 5">Belongs to the R-transferase family.</text>
</comment>
<dbReference type="EC" id="2.3.2.8" evidence="5"/>
<dbReference type="EMBL" id="CAMPGE010003254">
    <property type="protein sequence ID" value="CAI2362080.1"/>
    <property type="molecule type" value="Genomic_DNA"/>
</dbReference>
<evidence type="ECO:0000256" key="3">
    <source>
        <dbReference type="ARBA" id="ARBA00022786"/>
    </source>
</evidence>
<protein>
    <recommendedName>
        <fullName evidence="5">Arginyl-tRNA--protein transferase 1</fullName>
        <shortName evidence="5">Arginyltransferase 1</shortName>
        <shortName evidence="5">R-transferase 1</shortName>
        <ecNumber evidence="5">2.3.2.8</ecNumber>
    </recommendedName>
    <alternativeName>
        <fullName evidence="5">Arginine-tRNA--protein transferase 1</fullName>
    </alternativeName>
</protein>
<dbReference type="SUPFAM" id="SSF55729">
    <property type="entry name" value="Acyl-CoA N-acyltransferases (Nat)"/>
    <property type="match status" value="1"/>
</dbReference>
<dbReference type="InterPro" id="IPR030700">
    <property type="entry name" value="N-end_Aminoacyl_Trfase"/>
</dbReference>
<evidence type="ECO:0000259" key="7">
    <source>
        <dbReference type="Pfam" id="PF04376"/>
    </source>
</evidence>
<dbReference type="Pfam" id="PF04376">
    <property type="entry name" value="ATE_N"/>
    <property type="match status" value="1"/>
</dbReference>
<evidence type="ECO:0000256" key="5">
    <source>
        <dbReference type="PIRNR" id="PIRNR037207"/>
    </source>
</evidence>
<evidence type="ECO:0000313" key="10">
    <source>
        <dbReference type="Proteomes" id="UP001295684"/>
    </source>
</evidence>
<dbReference type="PANTHER" id="PTHR21367:SF1">
    <property type="entry name" value="ARGINYL-TRNA--PROTEIN TRANSFERASE 1"/>
    <property type="match status" value="1"/>
</dbReference>
<keyword evidence="3 5" id="KW-0833">Ubl conjugation pathway</keyword>
<feature type="domain" description="N-end rule aminoacyl transferase C-terminal" evidence="8">
    <location>
        <begin position="354"/>
        <end position="514"/>
    </location>
</feature>
<dbReference type="Pfam" id="PF04377">
    <property type="entry name" value="ATE_C"/>
    <property type="match status" value="1"/>
</dbReference>
<dbReference type="InterPro" id="IPR007472">
    <property type="entry name" value="N-end_Aminoacyl_Trfase_C"/>
</dbReference>
<keyword evidence="10" id="KW-1185">Reference proteome</keyword>
<keyword evidence="2 5" id="KW-0808">Transferase</keyword>
<dbReference type="InterPro" id="IPR007471">
    <property type="entry name" value="N-end_Aminoacyl_Trfase_N"/>
</dbReference>
<evidence type="ECO:0000256" key="2">
    <source>
        <dbReference type="ARBA" id="ARBA00022679"/>
    </source>
</evidence>
<dbReference type="Proteomes" id="UP001295684">
    <property type="component" value="Unassembled WGS sequence"/>
</dbReference>
<evidence type="ECO:0000256" key="6">
    <source>
        <dbReference type="SAM" id="Coils"/>
    </source>
</evidence>
<feature type="domain" description="N-end aminoacyl transferase N-terminal" evidence="7">
    <location>
        <begin position="42"/>
        <end position="116"/>
    </location>
</feature>
<dbReference type="PIRSF" id="PIRSF037207">
    <property type="entry name" value="ATE1_euk"/>
    <property type="match status" value="1"/>
</dbReference>
<feature type="coiled-coil region" evidence="6">
    <location>
        <begin position="148"/>
        <end position="179"/>
    </location>
</feature>
<name>A0AAD1U4F3_EUPCR</name>
<gene>
    <name evidence="9" type="ORF">ECRASSUSDP1_LOCUS3398</name>
</gene>
<dbReference type="InterPro" id="IPR017137">
    <property type="entry name" value="Arg-tRNA-P_Trfase_1_euk"/>
</dbReference>
<keyword evidence="4 5" id="KW-0012">Acyltransferase</keyword>
<organism evidence="9 10">
    <name type="scientific">Euplotes crassus</name>
    <dbReference type="NCBI Taxonomy" id="5936"/>
    <lineage>
        <taxon>Eukaryota</taxon>
        <taxon>Sar</taxon>
        <taxon>Alveolata</taxon>
        <taxon>Ciliophora</taxon>
        <taxon>Intramacronucleata</taxon>
        <taxon>Spirotrichea</taxon>
        <taxon>Hypotrichia</taxon>
        <taxon>Euplotida</taxon>
        <taxon>Euplotidae</taxon>
        <taxon>Moneuplotes</taxon>
    </lineage>
</organism>
<evidence type="ECO:0000256" key="1">
    <source>
        <dbReference type="ARBA" id="ARBA00009991"/>
    </source>
</evidence>
<evidence type="ECO:0000259" key="8">
    <source>
        <dbReference type="Pfam" id="PF04377"/>
    </source>
</evidence>
<sequence>MEQSQEDSLPIIPKSIWEEDPSLRGKSVINTRWMSLNDKRKPCNYCLNPNLEENHFYRWGFYSSKMRTDDYEKLLDLGFERSGTWLFRPDPITSCCPLYIPRLDSTEFKLSNQQKKHMKRFNQYINGDREFKATMEPIVLKDLEEIKKEQKKKNYESFLDNLKNERKELRELLFDCILNKGTFIDEGLTNEKKEEIKNLTIIEDIEIPDSLSNRAHYSCDVVDVILEESQNPEKEVFRPILIQACKELCSVNINLRMKFSIINSDESLIFQSNKFLSIKNAQESIVNSEEQPKMNKYYEIGYIETGEEEKIALEASNSRPYTDFFEEFVPNTKKESERAHKYTVSLHKAICYKENLELFRKFDLIRFGKERVKGDFDTFLTNSCLYDPRDPHFSNTTTYLGEDKPDENRAFKDEGVYPEFYGSYHIHHRIDGKLIAINVWDITENTLSSVYTFYDPEYSFLSLGHVTAVREMEYMMKIRNEYNPNMRFYYMGEYVWNSSKSKYKGHMHPQNLLCSITQTFVPLTPEIIKQIAEGKDHHLNKDAEPLVHEENEELHNFLTNFKVILDKEKFLKIQNMREDFQETFITQMKALHKFMGDLLFERFIFEYL</sequence>
<comment type="catalytic activity">
    <reaction evidence="5">
        <text>an N-terminal L-alpha-aminoacyl-[protein] + L-arginyl-tRNA(Arg) = an N-terminal L-arginyl-L-aminoacyl-[protein] + tRNA(Arg) + H(+)</text>
        <dbReference type="Rhea" id="RHEA:10208"/>
        <dbReference type="Rhea" id="RHEA-COMP:9658"/>
        <dbReference type="Rhea" id="RHEA-COMP:9673"/>
        <dbReference type="Rhea" id="RHEA-COMP:10636"/>
        <dbReference type="Rhea" id="RHEA-COMP:10638"/>
        <dbReference type="ChEBI" id="CHEBI:15378"/>
        <dbReference type="ChEBI" id="CHEBI:78442"/>
        <dbReference type="ChEBI" id="CHEBI:78513"/>
        <dbReference type="ChEBI" id="CHEBI:78597"/>
        <dbReference type="ChEBI" id="CHEBI:83562"/>
        <dbReference type="EC" id="2.3.2.8"/>
    </reaction>
</comment>
<keyword evidence="6" id="KW-0175">Coiled coil</keyword>
<dbReference type="GO" id="GO:0005737">
    <property type="term" value="C:cytoplasm"/>
    <property type="evidence" value="ECO:0007669"/>
    <property type="project" value="TreeGrafter"/>
</dbReference>
<dbReference type="AlphaFoldDB" id="A0AAD1U4F3"/>
<evidence type="ECO:0000313" key="9">
    <source>
        <dbReference type="EMBL" id="CAI2362080.1"/>
    </source>
</evidence>
<dbReference type="GO" id="GO:0004057">
    <property type="term" value="F:arginyl-tRNA--protein transferase activity"/>
    <property type="evidence" value="ECO:0007669"/>
    <property type="project" value="UniProtKB-EC"/>
</dbReference>
<accession>A0AAD1U4F3</accession>
<comment type="function">
    <text evidence="5">Involved in the post-translational conjugation of arginine to the N-terminal aspartate or glutamate of a protein. This arginylation is required for degradation of the protein via the ubiquitin pathway.</text>
</comment>
<dbReference type="PANTHER" id="PTHR21367">
    <property type="entry name" value="ARGININE-TRNA-PROTEIN TRANSFERASE 1"/>
    <property type="match status" value="1"/>
</dbReference>
<comment type="caution">
    <text evidence="9">The sequence shown here is derived from an EMBL/GenBank/DDBJ whole genome shotgun (WGS) entry which is preliminary data.</text>
</comment>